<proteinExistence type="predicted"/>
<accession>A0A502E5Q4</accession>
<keyword evidence="2" id="KW-1185">Reference proteome</keyword>
<dbReference type="AlphaFoldDB" id="A0A502E5Q4"/>
<dbReference type="RefSeq" id="WP_140693077.1">
    <property type="nucleotide sequence ID" value="NZ_RCZG01000006.1"/>
</dbReference>
<evidence type="ECO:0000313" key="2">
    <source>
        <dbReference type="Proteomes" id="UP000320095"/>
    </source>
</evidence>
<sequence>MNSPATPPDPLFRAVEFLRAAPEPGWDAIAGRVVSAVRRTARPGGQPLLAQTPADSPGQGRIYVSDHVLRSTLAIELRQRYLCAPTQIAFDIDSQTDTLRGVLIELTGSYGTPLQELASHIRATTLAVIAELLGGSTADGRPIDVTVTDVVTGDPMGV</sequence>
<organism evidence="1 2">
    <name type="scientific">Mycolicibacterium hodleri</name>
    <dbReference type="NCBI Taxonomy" id="49897"/>
    <lineage>
        <taxon>Bacteria</taxon>
        <taxon>Bacillati</taxon>
        <taxon>Actinomycetota</taxon>
        <taxon>Actinomycetes</taxon>
        <taxon>Mycobacteriales</taxon>
        <taxon>Mycobacteriaceae</taxon>
        <taxon>Mycolicibacterium</taxon>
    </lineage>
</organism>
<dbReference type="EMBL" id="RCZG01000006">
    <property type="protein sequence ID" value="TPG33038.1"/>
    <property type="molecule type" value="Genomic_DNA"/>
</dbReference>
<name>A0A502E5Q4_9MYCO</name>
<comment type="caution">
    <text evidence="1">The sequence shown here is derived from an EMBL/GenBank/DDBJ whole genome shotgun (WGS) entry which is preliminary data.</text>
</comment>
<reference evidence="1 2" key="1">
    <citation type="journal article" date="2019" name="Environ. Microbiol.">
        <title>Species interactions and distinct microbial communities in high Arctic permafrost affected cryosols are associated with the CH4 and CO2 gas fluxes.</title>
        <authorList>
            <person name="Altshuler I."/>
            <person name="Hamel J."/>
            <person name="Turney S."/>
            <person name="Magnuson E."/>
            <person name="Levesque R."/>
            <person name="Greer C."/>
            <person name="Whyte L.G."/>
        </authorList>
    </citation>
    <scope>NUCLEOTIDE SEQUENCE [LARGE SCALE GENOMIC DNA]</scope>
    <source>
        <strain evidence="1 2">S5.20</strain>
    </source>
</reference>
<dbReference type="Proteomes" id="UP000320095">
    <property type="component" value="Unassembled WGS sequence"/>
</dbReference>
<gene>
    <name evidence="1" type="ORF">EAH80_16660</name>
</gene>
<evidence type="ECO:0000313" key="1">
    <source>
        <dbReference type="EMBL" id="TPG33038.1"/>
    </source>
</evidence>
<protein>
    <submittedName>
        <fullName evidence="1">Uncharacterized protein</fullName>
    </submittedName>
</protein>
<dbReference type="OrthoDB" id="4470681at2"/>